<dbReference type="InterPro" id="IPR038050">
    <property type="entry name" value="Neuro_actylchol_rec"/>
</dbReference>
<organism evidence="7 8">
    <name type="scientific">Limulus polyphemus</name>
    <name type="common">Atlantic horseshoe crab</name>
    <dbReference type="NCBI Taxonomy" id="6850"/>
    <lineage>
        <taxon>Eukaryota</taxon>
        <taxon>Metazoa</taxon>
        <taxon>Ecdysozoa</taxon>
        <taxon>Arthropoda</taxon>
        <taxon>Chelicerata</taxon>
        <taxon>Merostomata</taxon>
        <taxon>Xiphosura</taxon>
        <taxon>Limulidae</taxon>
        <taxon>Limulus</taxon>
    </lineage>
</organism>
<dbReference type="InterPro" id="IPR006202">
    <property type="entry name" value="Neur_chan_lig-bd"/>
</dbReference>
<reference evidence="8" key="1">
    <citation type="submission" date="2025-08" db="UniProtKB">
        <authorList>
            <consortium name="RefSeq"/>
        </authorList>
    </citation>
    <scope>IDENTIFICATION</scope>
    <source>
        <tissue evidence="8">Muscle</tissue>
    </source>
</reference>
<protein>
    <submittedName>
        <fullName evidence="8">Gamma-aminobutyric acid receptor subunit beta-like</fullName>
    </submittedName>
</protein>
<dbReference type="RefSeq" id="XP_013792656.1">
    <property type="nucleotide sequence ID" value="XM_013937202.2"/>
</dbReference>
<keyword evidence="3 5" id="KW-1133">Transmembrane helix</keyword>
<dbReference type="Gene3D" id="2.70.170.10">
    <property type="entry name" value="Neurotransmitter-gated ion-channel ligand-binding domain"/>
    <property type="match status" value="1"/>
</dbReference>
<dbReference type="SUPFAM" id="SSF90112">
    <property type="entry name" value="Neurotransmitter-gated ion-channel transmembrane pore"/>
    <property type="match status" value="1"/>
</dbReference>
<gene>
    <name evidence="8" type="primary">LOC106476553</name>
</gene>
<evidence type="ECO:0000256" key="3">
    <source>
        <dbReference type="ARBA" id="ARBA00022989"/>
    </source>
</evidence>
<proteinExistence type="predicted"/>
<dbReference type="SUPFAM" id="SSF63712">
    <property type="entry name" value="Nicotinic receptor ligand binding domain-like"/>
    <property type="match status" value="1"/>
</dbReference>
<keyword evidence="2 5" id="KW-0812">Transmembrane</keyword>
<evidence type="ECO:0000256" key="4">
    <source>
        <dbReference type="ARBA" id="ARBA00023136"/>
    </source>
</evidence>
<dbReference type="InterPro" id="IPR006201">
    <property type="entry name" value="Neur_channel"/>
</dbReference>
<dbReference type="InterPro" id="IPR036719">
    <property type="entry name" value="Neuro-gated_channel_TM_sf"/>
</dbReference>
<dbReference type="Pfam" id="PF02931">
    <property type="entry name" value="Neur_chan_LBD"/>
    <property type="match status" value="1"/>
</dbReference>
<feature type="domain" description="Neurotransmitter-gated ion-channel ligand-binding" evidence="6">
    <location>
        <begin position="9"/>
        <end position="78"/>
    </location>
</feature>
<keyword evidence="4 5" id="KW-0472">Membrane</keyword>
<accession>A0ABM1C1M2</accession>
<evidence type="ECO:0000256" key="5">
    <source>
        <dbReference type="SAM" id="Phobius"/>
    </source>
</evidence>
<evidence type="ECO:0000259" key="6">
    <source>
        <dbReference type="Pfam" id="PF02931"/>
    </source>
</evidence>
<sequence length="203" mass="23647">MFYYYYFSYTFRLTVTSSCPMDLQYFPMDRQLCTVEIESFGYTMTDIRYKWREGNSVGISQDLELPQFKVAGHRQSSPLLFASRYNKLLKNWIVFYTKGAICTWDRIPKTGPYDVLLEVRLKMVDPRGYSKTSTLENTTNTPAPELETALCKNINTLYGVSPSDIDKYSRVVFPVCFVCFNLMYWIIYLHISDLLSEDFASVG</sequence>
<dbReference type="GeneID" id="106476553"/>
<dbReference type="Gene3D" id="1.20.58.390">
    <property type="entry name" value="Neurotransmitter-gated ion-channel transmembrane domain"/>
    <property type="match status" value="1"/>
</dbReference>
<name>A0ABM1C1M2_LIMPO</name>
<dbReference type="PROSITE" id="PS00236">
    <property type="entry name" value="NEUROTR_ION_CHANNEL"/>
    <property type="match status" value="1"/>
</dbReference>
<dbReference type="PANTHER" id="PTHR18945">
    <property type="entry name" value="NEUROTRANSMITTER GATED ION CHANNEL"/>
    <property type="match status" value="1"/>
</dbReference>
<evidence type="ECO:0000256" key="2">
    <source>
        <dbReference type="ARBA" id="ARBA00022692"/>
    </source>
</evidence>
<feature type="transmembrane region" description="Helical" evidence="5">
    <location>
        <begin position="171"/>
        <end position="191"/>
    </location>
</feature>
<comment type="subcellular location">
    <subcellularLocation>
        <location evidence="1">Membrane</location>
        <topology evidence="1">Multi-pass membrane protein</topology>
    </subcellularLocation>
</comment>
<evidence type="ECO:0000256" key="1">
    <source>
        <dbReference type="ARBA" id="ARBA00004141"/>
    </source>
</evidence>
<keyword evidence="7" id="KW-1185">Reference proteome</keyword>
<dbReference type="Proteomes" id="UP000694941">
    <property type="component" value="Unplaced"/>
</dbReference>
<dbReference type="InterPro" id="IPR036734">
    <property type="entry name" value="Neur_chan_lig-bd_sf"/>
</dbReference>
<evidence type="ECO:0000313" key="8">
    <source>
        <dbReference type="RefSeq" id="XP_013792656.1"/>
    </source>
</evidence>
<evidence type="ECO:0000313" key="7">
    <source>
        <dbReference type="Proteomes" id="UP000694941"/>
    </source>
</evidence>
<dbReference type="InterPro" id="IPR018000">
    <property type="entry name" value="Neurotransmitter_ion_chnl_CS"/>
</dbReference>